<evidence type="ECO:0000256" key="1">
    <source>
        <dbReference type="ARBA" id="ARBA00010643"/>
    </source>
</evidence>
<evidence type="ECO:0000256" key="5">
    <source>
        <dbReference type="ARBA" id="ARBA00023014"/>
    </source>
</evidence>
<dbReference type="InterPro" id="IPR042128">
    <property type="entry name" value="NuoE_dom"/>
</dbReference>
<organism evidence="8 9">
    <name type="scientific">Syntrophomonas zehnderi OL-4</name>
    <dbReference type="NCBI Taxonomy" id="690567"/>
    <lineage>
        <taxon>Bacteria</taxon>
        <taxon>Bacillati</taxon>
        <taxon>Bacillota</taxon>
        <taxon>Clostridia</taxon>
        <taxon>Eubacteriales</taxon>
        <taxon>Syntrophomonadaceae</taxon>
        <taxon>Syntrophomonas</taxon>
    </lineage>
</organism>
<dbReference type="RefSeq" id="WP_046500075.1">
    <property type="nucleotide sequence ID" value="NZ_CGIH01000052.1"/>
</dbReference>
<keyword evidence="5 7" id="KW-0411">Iron-sulfur</keyword>
<dbReference type="InterPro" id="IPR036249">
    <property type="entry name" value="Thioredoxin-like_sf"/>
</dbReference>
<dbReference type="Gene3D" id="1.10.10.1590">
    <property type="entry name" value="NADH-quinone oxidoreductase subunit E"/>
    <property type="match status" value="1"/>
</dbReference>
<evidence type="ECO:0000313" key="9">
    <source>
        <dbReference type="Proteomes" id="UP000045545"/>
    </source>
</evidence>
<gene>
    <name evidence="8" type="ORF">2744</name>
</gene>
<comment type="cofactor">
    <cofactor evidence="6">
        <name>[2Fe-2S] cluster</name>
        <dbReference type="ChEBI" id="CHEBI:190135"/>
    </cofactor>
</comment>
<evidence type="ECO:0000313" key="8">
    <source>
        <dbReference type="EMBL" id="CFY10231.1"/>
    </source>
</evidence>
<comment type="similarity">
    <text evidence="1">Belongs to the complex I 24 kDa subunit family.</text>
</comment>
<protein>
    <submittedName>
        <fullName evidence="8">NADH-quinone oxidoreductase subunit E-like</fullName>
    </submittedName>
</protein>
<dbReference type="Proteomes" id="UP000045545">
    <property type="component" value="Unassembled WGS sequence"/>
</dbReference>
<dbReference type="PANTHER" id="PTHR43342:SF1">
    <property type="entry name" value="BIFURCATING [FEFE] HYDROGENASE GAMMA SUBUNIT"/>
    <property type="match status" value="1"/>
</dbReference>
<name>A0A0E4GCX8_9FIRM</name>
<dbReference type="SUPFAM" id="SSF52833">
    <property type="entry name" value="Thioredoxin-like"/>
    <property type="match status" value="1"/>
</dbReference>
<feature type="binding site" evidence="7">
    <location>
        <position position="119"/>
    </location>
    <ligand>
        <name>[2Fe-2S] cluster</name>
        <dbReference type="ChEBI" id="CHEBI:190135"/>
    </ligand>
</feature>
<accession>A0A0E4GCX8</accession>
<dbReference type="InterPro" id="IPR041921">
    <property type="entry name" value="NuoE_N"/>
</dbReference>
<dbReference type="GO" id="GO:0046872">
    <property type="term" value="F:metal ion binding"/>
    <property type="evidence" value="ECO:0007669"/>
    <property type="project" value="UniProtKB-KW"/>
</dbReference>
<keyword evidence="4 7" id="KW-0408">Iron</keyword>
<evidence type="ECO:0000256" key="2">
    <source>
        <dbReference type="ARBA" id="ARBA00022714"/>
    </source>
</evidence>
<sequence length="148" mass="16308">MTEYQVIIDGCKNLKGGIIEAFHALQDKYNYIPAEALREAARQFGVSEAEAYGVATFYSYLAVEKRGRYVIRMCESAPCHVAGADELLKEIETALGIKTGETTADGKFTLELAQCVGQCQATPVITINSQPYFNVTKEKLKEILADCK</sequence>
<dbReference type="GO" id="GO:0016491">
    <property type="term" value="F:oxidoreductase activity"/>
    <property type="evidence" value="ECO:0007669"/>
    <property type="project" value="InterPro"/>
</dbReference>
<dbReference type="STRING" id="690567.2744"/>
<dbReference type="EMBL" id="CGIH01000052">
    <property type="protein sequence ID" value="CFY10231.1"/>
    <property type="molecule type" value="Genomic_DNA"/>
</dbReference>
<dbReference type="GO" id="GO:0051537">
    <property type="term" value="F:2 iron, 2 sulfur cluster binding"/>
    <property type="evidence" value="ECO:0007669"/>
    <property type="project" value="UniProtKB-KW"/>
</dbReference>
<dbReference type="OrthoDB" id="9807941at2"/>
<comment type="cofactor">
    <cofactor evidence="7">
        <name>[2Fe-2S] cluster</name>
        <dbReference type="ChEBI" id="CHEBI:190135"/>
    </cofactor>
    <text evidence="7">Binds 1 [2Fe-2S] cluster.</text>
</comment>
<keyword evidence="2 7" id="KW-0001">2Fe-2S</keyword>
<keyword evidence="3 7" id="KW-0479">Metal-binding</keyword>
<feature type="binding site" evidence="7">
    <location>
        <position position="79"/>
    </location>
    <ligand>
        <name>[2Fe-2S] cluster</name>
        <dbReference type="ChEBI" id="CHEBI:190135"/>
    </ligand>
</feature>
<feature type="binding site" evidence="7">
    <location>
        <position position="74"/>
    </location>
    <ligand>
        <name>[2Fe-2S] cluster</name>
        <dbReference type="ChEBI" id="CHEBI:190135"/>
    </ligand>
</feature>
<dbReference type="Gene3D" id="3.40.30.10">
    <property type="entry name" value="Glutaredoxin"/>
    <property type="match status" value="1"/>
</dbReference>
<reference evidence="8 9" key="1">
    <citation type="submission" date="2015-03" db="EMBL/GenBank/DDBJ databases">
        <authorList>
            <person name="Murphy D."/>
        </authorList>
    </citation>
    <scope>NUCLEOTIDE SEQUENCE [LARGE SCALE GENOMIC DNA]</scope>
    <source>
        <strain evidence="8 9">OL-4</strain>
    </source>
</reference>
<dbReference type="InterPro" id="IPR028431">
    <property type="entry name" value="NADP_DH_HndA-like"/>
</dbReference>
<evidence type="ECO:0000256" key="4">
    <source>
        <dbReference type="ARBA" id="ARBA00023004"/>
    </source>
</evidence>
<proteinExistence type="inferred from homology"/>
<feature type="binding site" evidence="7">
    <location>
        <position position="115"/>
    </location>
    <ligand>
        <name>[2Fe-2S] cluster</name>
        <dbReference type="ChEBI" id="CHEBI:190135"/>
    </ligand>
</feature>
<dbReference type="PANTHER" id="PTHR43342">
    <property type="entry name" value="NADH-QUINONE OXIDOREDUCTASE, E SUBUNIT"/>
    <property type="match status" value="1"/>
</dbReference>
<evidence type="ECO:0000256" key="7">
    <source>
        <dbReference type="PIRSR" id="PIRSR000216-1"/>
    </source>
</evidence>
<evidence type="ECO:0000256" key="6">
    <source>
        <dbReference type="ARBA" id="ARBA00034078"/>
    </source>
</evidence>
<evidence type="ECO:0000256" key="3">
    <source>
        <dbReference type="ARBA" id="ARBA00022723"/>
    </source>
</evidence>
<dbReference type="Pfam" id="PF01257">
    <property type="entry name" value="2Fe-2S_thioredx"/>
    <property type="match status" value="1"/>
</dbReference>
<dbReference type="CDD" id="cd03064">
    <property type="entry name" value="TRX_Fd_NuoE"/>
    <property type="match status" value="1"/>
</dbReference>
<keyword evidence="9" id="KW-1185">Reference proteome</keyword>
<dbReference type="AlphaFoldDB" id="A0A0E4GCX8"/>
<dbReference type="PIRSF" id="PIRSF000216">
    <property type="entry name" value="NADH_DH_24kDa"/>
    <property type="match status" value="1"/>
</dbReference>
<dbReference type="InterPro" id="IPR002023">
    <property type="entry name" value="NuoE-like"/>
</dbReference>